<dbReference type="Proteomes" id="UP001164746">
    <property type="component" value="Chromosome 1"/>
</dbReference>
<evidence type="ECO:0000313" key="3">
    <source>
        <dbReference type="Proteomes" id="UP001164746"/>
    </source>
</evidence>
<keyword evidence="3" id="KW-1185">Reference proteome</keyword>
<gene>
    <name evidence="2" type="ORF">MAR_007039</name>
</gene>
<reference evidence="2" key="1">
    <citation type="submission" date="2022-11" db="EMBL/GenBank/DDBJ databases">
        <title>Centuries of genome instability and evolution in soft-shell clam transmissible cancer (bioRxiv).</title>
        <authorList>
            <person name="Hart S.F.M."/>
            <person name="Yonemitsu M.A."/>
            <person name="Giersch R.M."/>
            <person name="Beal B.F."/>
            <person name="Arriagada G."/>
            <person name="Davis B.W."/>
            <person name="Ostrander E.A."/>
            <person name="Goff S.P."/>
            <person name="Metzger M.J."/>
        </authorList>
    </citation>
    <scope>NUCLEOTIDE SEQUENCE</scope>
    <source>
        <strain evidence="2">MELC-2E11</strain>
        <tissue evidence="2">Siphon/mantle</tissue>
    </source>
</reference>
<proteinExistence type="predicted"/>
<sequence length="387" mass="44459">MTIFIIVNGLSCVQDEYDDDSTVNELSSVQDRNETDNIVNGLSCVQDENYNDNITNELSRIQDRNENDNIVNELSSVQNRNENDNIVNELSRVQDVYETDNIVNGLSHVQDVNEDDFIVKKSCQVYKMLIKMTIPLMNHVNEAGNKVNQSSRVQDVNKGDNTMNESSIAQDINKGDNTVNKLSNVQGVNEDKNTRPTPKKLRYIDSGSDSDNVPLINLVCDWKNIASDCSDIDDDLDKPYQPCSKDLNSTDTEYMSDVSEKTKNDRKRKIKTKPVFIKAIRNKHQIKKDIDRKSGAVNSLNTSQRNERKTSREGYNDASFDKRSPNISKEQSATLQSVTKGSYREEMQEYRQMKVCRINFSKVMDWRVKTNLGQKISWRQMRHIRFV</sequence>
<evidence type="ECO:0000313" key="2">
    <source>
        <dbReference type="EMBL" id="WAQ94568.1"/>
    </source>
</evidence>
<feature type="region of interest" description="Disordered" evidence="1">
    <location>
        <begin position="287"/>
        <end position="335"/>
    </location>
</feature>
<feature type="compositionally biased region" description="Basic and acidic residues" evidence="1">
    <location>
        <begin position="305"/>
        <end position="324"/>
    </location>
</feature>
<dbReference type="EMBL" id="CP111012">
    <property type="protein sequence ID" value="WAQ94568.1"/>
    <property type="molecule type" value="Genomic_DNA"/>
</dbReference>
<feature type="compositionally biased region" description="Polar residues" evidence="1">
    <location>
        <begin position="325"/>
        <end position="335"/>
    </location>
</feature>
<evidence type="ECO:0000256" key="1">
    <source>
        <dbReference type="SAM" id="MobiDB-lite"/>
    </source>
</evidence>
<accession>A0ABY7DCC7</accession>
<organism evidence="2 3">
    <name type="scientific">Mya arenaria</name>
    <name type="common">Soft-shell clam</name>
    <dbReference type="NCBI Taxonomy" id="6604"/>
    <lineage>
        <taxon>Eukaryota</taxon>
        <taxon>Metazoa</taxon>
        <taxon>Spiralia</taxon>
        <taxon>Lophotrochozoa</taxon>
        <taxon>Mollusca</taxon>
        <taxon>Bivalvia</taxon>
        <taxon>Autobranchia</taxon>
        <taxon>Heteroconchia</taxon>
        <taxon>Euheterodonta</taxon>
        <taxon>Imparidentia</taxon>
        <taxon>Neoheterodontei</taxon>
        <taxon>Myida</taxon>
        <taxon>Myoidea</taxon>
        <taxon>Myidae</taxon>
        <taxon>Mya</taxon>
    </lineage>
</organism>
<name>A0ABY7DCC7_MYAAR</name>
<protein>
    <submittedName>
        <fullName evidence="2">Uncharacterized protein</fullName>
    </submittedName>
</protein>